<feature type="compositionally biased region" description="Acidic residues" evidence="1">
    <location>
        <begin position="20"/>
        <end position="30"/>
    </location>
</feature>
<accession>A0A317VAT6</accession>
<feature type="compositionally biased region" description="Basic and acidic residues" evidence="1">
    <location>
        <begin position="229"/>
        <end position="241"/>
    </location>
</feature>
<dbReference type="Pfam" id="PF13821">
    <property type="entry name" value="DUF4187"/>
    <property type="match status" value="1"/>
</dbReference>
<organism evidence="3 4">
    <name type="scientific">Aspergillus heteromorphus CBS 117.55</name>
    <dbReference type="NCBI Taxonomy" id="1448321"/>
    <lineage>
        <taxon>Eukaryota</taxon>
        <taxon>Fungi</taxon>
        <taxon>Dikarya</taxon>
        <taxon>Ascomycota</taxon>
        <taxon>Pezizomycotina</taxon>
        <taxon>Eurotiomycetes</taxon>
        <taxon>Eurotiomycetidae</taxon>
        <taxon>Eurotiales</taxon>
        <taxon>Aspergillaceae</taxon>
        <taxon>Aspergillus</taxon>
        <taxon>Aspergillus subgen. Circumdati</taxon>
    </lineage>
</organism>
<dbReference type="OrthoDB" id="786951at2759"/>
<evidence type="ECO:0000313" key="3">
    <source>
        <dbReference type="EMBL" id="PWY71464.1"/>
    </source>
</evidence>
<dbReference type="EMBL" id="MSFL01000028">
    <property type="protein sequence ID" value="PWY71464.1"/>
    <property type="molecule type" value="Genomic_DNA"/>
</dbReference>
<reference evidence="3 4" key="1">
    <citation type="submission" date="2016-12" db="EMBL/GenBank/DDBJ databases">
        <title>The genomes of Aspergillus section Nigri reveals drivers in fungal speciation.</title>
        <authorList>
            <consortium name="DOE Joint Genome Institute"/>
            <person name="Vesth T.C."/>
            <person name="Nybo J."/>
            <person name="Theobald S."/>
            <person name="Brandl J."/>
            <person name="Frisvad J.C."/>
            <person name="Nielsen K.F."/>
            <person name="Lyhne E.K."/>
            <person name="Kogle M.E."/>
            <person name="Kuo A."/>
            <person name="Riley R."/>
            <person name="Clum A."/>
            <person name="Nolan M."/>
            <person name="Lipzen A."/>
            <person name="Salamov A."/>
            <person name="Henrissat B."/>
            <person name="Wiebenga A."/>
            <person name="De Vries R.P."/>
            <person name="Grigoriev I.V."/>
            <person name="Mortensen U.H."/>
            <person name="Andersen M.R."/>
            <person name="Baker S.E."/>
        </authorList>
    </citation>
    <scope>NUCLEOTIDE SEQUENCE [LARGE SCALE GENOMIC DNA]</scope>
    <source>
        <strain evidence="3 4">CBS 117.55</strain>
    </source>
</reference>
<protein>
    <recommendedName>
        <fullName evidence="2">G-patch domain-containing protein</fullName>
    </recommendedName>
</protein>
<dbReference type="PANTHER" id="PTHR21032">
    <property type="entry name" value="G PATCH DOMAIN-CONTAINING PROTEIN 11"/>
    <property type="match status" value="1"/>
</dbReference>
<comment type="caution">
    <text evidence="3">The sequence shown here is derived from an EMBL/GenBank/DDBJ whole genome shotgun (WGS) entry which is preliminary data.</text>
</comment>
<evidence type="ECO:0000259" key="2">
    <source>
        <dbReference type="PROSITE" id="PS50174"/>
    </source>
</evidence>
<dbReference type="VEuPathDB" id="FungiDB:BO70DRAFT_365192"/>
<evidence type="ECO:0000256" key="1">
    <source>
        <dbReference type="SAM" id="MobiDB-lite"/>
    </source>
</evidence>
<dbReference type="Proteomes" id="UP000247233">
    <property type="component" value="Unassembled WGS sequence"/>
</dbReference>
<proteinExistence type="predicted"/>
<feature type="compositionally biased region" description="Basic and acidic residues" evidence="1">
    <location>
        <begin position="52"/>
        <end position="77"/>
    </location>
</feature>
<feature type="compositionally biased region" description="Polar residues" evidence="1">
    <location>
        <begin position="79"/>
        <end position="90"/>
    </location>
</feature>
<dbReference type="GeneID" id="37066239"/>
<dbReference type="PANTHER" id="PTHR21032:SF0">
    <property type="entry name" value="G PATCH DOMAIN-CONTAINING PROTEIN 11"/>
    <property type="match status" value="1"/>
</dbReference>
<dbReference type="GO" id="GO:0003676">
    <property type="term" value="F:nucleic acid binding"/>
    <property type="evidence" value="ECO:0007669"/>
    <property type="project" value="InterPro"/>
</dbReference>
<gene>
    <name evidence="3" type="ORF">BO70DRAFT_365192</name>
</gene>
<sequence length="379" mass="43107">MPPHPYTETPARAKSGKADAEDDDDGDDDYMNMVIEEPQQKETFAQKKRRQQREAEARARVPSKAERAAEEAARRDAALSTSTLDPSNKGFQMMAKLGFKPGQTLGKQADPQNEKVASSPTPTDPQSRGRSEPLNLIFKEDRGGIGLDAERKRKFLQEAEEVTKKVKQDEGDYRDRVRLERETRRLEAQFQAGQKVAERLDAEAEADPESASREGQPQAAQNPEDEGEESHRDDPAREPSPKKVKAKVKPTSQINILYRGLVRAREEKERDLQTRHLLQSSLPSSFFPNARLPGYDDPTLERDDQEALGGGRDITTILEQELEEEDPELDEFNALEPGERLSRLVQYLREQHHYCFWCKYRYETAEMDGCPGVTEEDHD</sequence>
<evidence type="ECO:0000313" key="4">
    <source>
        <dbReference type="Proteomes" id="UP000247233"/>
    </source>
</evidence>
<dbReference type="Pfam" id="PF01585">
    <property type="entry name" value="G-patch"/>
    <property type="match status" value="1"/>
</dbReference>
<feature type="compositionally biased region" description="Polar residues" evidence="1">
    <location>
        <begin position="115"/>
        <end position="128"/>
    </location>
</feature>
<feature type="domain" description="G-patch" evidence="2">
    <location>
        <begin position="86"/>
        <end position="150"/>
    </location>
</feature>
<dbReference type="InterPro" id="IPR039249">
    <property type="entry name" value="GPATCH11"/>
</dbReference>
<dbReference type="InterPro" id="IPR025239">
    <property type="entry name" value="DUF4187"/>
</dbReference>
<dbReference type="InterPro" id="IPR000467">
    <property type="entry name" value="G_patch_dom"/>
</dbReference>
<feature type="region of interest" description="Disordered" evidence="1">
    <location>
        <begin position="1"/>
        <end position="251"/>
    </location>
</feature>
<dbReference type="SMART" id="SM01173">
    <property type="entry name" value="DUF4187"/>
    <property type="match status" value="1"/>
</dbReference>
<dbReference type="RefSeq" id="XP_025396163.1">
    <property type="nucleotide sequence ID" value="XM_025544002.1"/>
</dbReference>
<name>A0A317VAT6_9EURO</name>
<feature type="compositionally biased region" description="Basic and acidic residues" evidence="1">
    <location>
        <begin position="138"/>
        <end position="187"/>
    </location>
</feature>
<dbReference type="SMART" id="SM00443">
    <property type="entry name" value="G_patch"/>
    <property type="match status" value="1"/>
</dbReference>
<dbReference type="AlphaFoldDB" id="A0A317VAT6"/>
<dbReference type="GO" id="GO:0000776">
    <property type="term" value="C:kinetochore"/>
    <property type="evidence" value="ECO:0007669"/>
    <property type="project" value="TreeGrafter"/>
</dbReference>
<keyword evidence="4" id="KW-1185">Reference proteome</keyword>
<dbReference type="PROSITE" id="PS50174">
    <property type="entry name" value="G_PATCH"/>
    <property type="match status" value="1"/>
</dbReference>